<dbReference type="Proteomes" id="UP000658258">
    <property type="component" value="Unassembled WGS sequence"/>
</dbReference>
<organism evidence="1 2">
    <name type="scientific">Roseivirga thermotolerans</name>
    <dbReference type="NCBI Taxonomy" id="1758176"/>
    <lineage>
        <taxon>Bacteria</taxon>
        <taxon>Pseudomonadati</taxon>
        <taxon>Bacteroidota</taxon>
        <taxon>Cytophagia</taxon>
        <taxon>Cytophagales</taxon>
        <taxon>Roseivirgaceae</taxon>
        <taxon>Roseivirga</taxon>
    </lineage>
</organism>
<evidence type="ECO:0000313" key="1">
    <source>
        <dbReference type="EMBL" id="GHE59137.1"/>
    </source>
</evidence>
<evidence type="ECO:0000313" key="2">
    <source>
        <dbReference type="Proteomes" id="UP000658258"/>
    </source>
</evidence>
<keyword evidence="2" id="KW-1185">Reference proteome</keyword>
<comment type="caution">
    <text evidence="1">The sequence shown here is derived from an EMBL/GenBank/DDBJ whole genome shotgun (WGS) entry which is preliminary data.</text>
</comment>
<proteinExistence type="predicted"/>
<reference evidence="2" key="1">
    <citation type="journal article" date="2019" name="Int. J. Syst. Evol. Microbiol.">
        <title>The Global Catalogue of Microorganisms (GCM) 10K type strain sequencing project: providing services to taxonomists for standard genome sequencing and annotation.</title>
        <authorList>
            <consortium name="The Broad Institute Genomics Platform"/>
            <consortium name="The Broad Institute Genome Sequencing Center for Infectious Disease"/>
            <person name="Wu L."/>
            <person name="Ma J."/>
        </authorList>
    </citation>
    <scope>NUCLEOTIDE SEQUENCE [LARGE SCALE GENOMIC DNA]</scope>
    <source>
        <strain evidence="2">CGMCC 1.15111</strain>
    </source>
</reference>
<name>A0ABQ3I2P6_9BACT</name>
<sequence>MKKIVLFSLMTLLWACEGTKVEQKKEETAKVDYTAHHVEAIDKVFEAHGGYEQWSKLKTLAYEMGGSKTLVDLQNRYTRIDSENQTVGFDGEKVWVNPPSENADRQRMTYNLMFYFYAFPFVVGDPGVNYEPLEPIELAGQTYNAVKITYNAGVGDAPNDQYIILSDQETNQMEWLMYTATFGGEPSDRFNLIRYSGWQEVGGVKLATSLQWHRFADGVAGAPRGSATVFENVRVSVEYPSMDNFRMPEGAVVAKDPAGE</sequence>
<dbReference type="EMBL" id="BNAG01000002">
    <property type="protein sequence ID" value="GHE59137.1"/>
    <property type="molecule type" value="Genomic_DNA"/>
</dbReference>
<accession>A0ABQ3I2P6</accession>
<protein>
    <recommendedName>
        <fullName evidence="3">Threonine synthase</fullName>
    </recommendedName>
</protein>
<gene>
    <name evidence="1" type="ORF">GCM10011340_12170</name>
</gene>
<dbReference type="RefSeq" id="WP_189629343.1">
    <property type="nucleotide sequence ID" value="NZ_BNAG01000002.1"/>
</dbReference>
<evidence type="ECO:0008006" key="3">
    <source>
        <dbReference type="Google" id="ProtNLM"/>
    </source>
</evidence>